<dbReference type="AlphaFoldDB" id="X1W1W5"/>
<name>X1W1W5_9ZZZZ</name>
<accession>X1W1W5</accession>
<evidence type="ECO:0000313" key="1">
    <source>
        <dbReference type="EMBL" id="GAJ22665.1"/>
    </source>
</evidence>
<proteinExistence type="predicted"/>
<dbReference type="EMBL" id="BARW01037096">
    <property type="protein sequence ID" value="GAJ22665.1"/>
    <property type="molecule type" value="Genomic_DNA"/>
</dbReference>
<gene>
    <name evidence="1" type="ORF">S12H4_57373</name>
</gene>
<organism evidence="1">
    <name type="scientific">marine sediment metagenome</name>
    <dbReference type="NCBI Taxonomy" id="412755"/>
    <lineage>
        <taxon>unclassified sequences</taxon>
        <taxon>metagenomes</taxon>
        <taxon>ecological metagenomes</taxon>
    </lineage>
</organism>
<reference evidence="1" key="1">
    <citation type="journal article" date="2014" name="Front. Microbiol.">
        <title>High frequency of phylogenetically diverse reductive dehalogenase-homologous genes in deep subseafloor sedimentary metagenomes.</title>
        <authorList>
            <person name="Kawai M."/>
            <person name="Futagami T."/>
            <person name="Toyoda A."/>
            <person name="Takaki Y."/>
            <person name="Nishi S."/>
            <person name="Hori S."/>
            <person name="Arai W."/>
            <person name="Tsubouchi T."/>
            <person name="Morono Y."/>
            <person name="Uchiyama I."/>
            <person name="Ito T."/>
            <person name="Fujiyama A."/>
            <person name="Inagaki F."/>
            <person name="Takami H."/>
        </authorList>
    </citation>
    <scope>NUCLEOTIDE SEQUENCE</scope>
    <source>
        <strain evidence="1">Expedition CK06-06</strain>
    </source>
</reference>
<comment type="caution">
    <text evidence="1">The sequence shown here is derived from an EMBL/GenBank/DDBJ whole genome shotgun (WGS) entry which is preliminary data.</text>
</comment>
<sequence length="70" mass="8215">MDRLSYKGKVFTSYEYSKESDFEGDVIKHSKEIFGPKSVYIDIKKKIKKDNIITIPDGYLIDFSFETDPR</sequence>
<protein>
    <submittedName>
        <fullName evidence="1">Uncharacterized protein</fullName>
    </submittedName>
</protein>
<feature type="non-terminal residue" evidence="1">
    <location>
        <position position="70"/>
    </location>
</feature>